<name>A0A4T0V0K0_9NEIS</name>
<dbReference type="EMBL" id="STGJ01000005">
    <property type="protein sequence ID" value="TIC84646.1"/>
    <property type="molecule type" value="Genomic_DNA"/>
</dbReference>
<feature type="chain" id="PRO_5020208045" evidence="11">
    <location>
        <begin position="23"/>
        <end position="205"/>
    </location>
</feature>
<proteinExistence type="inferred from homology"/>
<dbReference type="Pfam" id="PF03734">
    <property type="entry name" value="YkuD"/>
    <property type="match status" value="1"/>
</dbReference>
<dbReference type="OrthoDB" id="9787225at2"/>
<comment type="pathway">
    <text evidence="1 9">Cell wall biogenesis; peptidoglycan biosynthesis.</text>
</comment>
<comment type="caution">
    <text evidence="13">The sequence shown here is derived from an EMBL/GenBank/DDBJ whole genome shotgun (WGS) entry which is preliminary data.</text>
</comment>
<keyword evidence="14" id="KW-1185">Reference proteome</keyword>
<keyword evidence="8 9" id="KW-0961">Cell wall biogenesis/degradation</keyword>
<comment type="similarity">
    <text evidence="2">Belongs to the YkuD family.</text>
</comment>
<reference evidence="13 14" key="1">
    <citation type="submission" date="2019-04" db="EMBL/GenBank/DDBJ databases">
        <title>Crenobacter sp. nov.</title>
        <authorList>
            <person name="Shi S."/>
        </authorList>
    </citation>
    <scope>NUCLEOTIDE SEQUENCE [LARGE SCALE GENOMIC DNA]</scope>
    <source>
        <strain evidence="13 14">GY 70310</strain>
    </source>
</reference>
<dbReference type="RefSeq" id="WP_136551917.1">
    <property type="nucleotide sequence ID" value="NZ_STGJ01000005.1"/>
</dbReference>
<dbReference type="PANTHER" id="PTHR30582">
    <property type="entry name" value="L,D-TRANSPEPTIDASE"/>
    <property type="match status" value="1"/>
</dbReference>
<keyword evidence="6 9" id="KW-0133">Cell shape</keyword>
<evidence type="ECO:0000256" key="7">
    <source>
        <dbReference type="ARBA" id="ARBA00022984"/>
    </source>
</evidence>
<feature type="region of interest" description="Disordered" evidence="10">
    <location>
        <begin position="20"/>
        <end position="44"/>
    </location>
</feature>
<dbReference type="GO" id="GO:0005576">
    <property type="term" value="C:extracellular region"/>
    <property type="evidence" value="ECO:0007669"/>
    <property type="project" value="TreeGrafter"/>
</dbReference>
<dbReference type="GO" id="GO:0071972">
    <property type="term" value="F:peptidoglycan L,D-transpeptidase activity"/>
    <property type="evidence" value="ECO:0007669"/>
    <property type="project" value="TreeGrafter"/>
</dbReference>
<evidence type="ECO:0000256" key="6">
    <source>
        <dbReference type="ARBA" id="ARBA00022960"/>
    </source>
</evidence>
<evidence type="ECO:0000256" key="4">
    <source>
        <dbReference type="ARBA" id="ARBA00022679"/>
    </source>
</evidence>
<evidence type="ECO:0000256" key="5">
    <source>
        <dbReference type="ARBA" id="ARBA00022801"/>
    </source>
</evidence>
<dbReference type="CDD" id="cd16913">
    <property type="entry name" value="YkuD_like"/>
    <property type="match status" value="1"/>
</dbReference>
<keyword evidence="7 9" id="KW-0573">Peptidoglycan synthesis</keyword>
<dbReference type="Gene3D" id="2.40.440.10">
    <property type="entry name" value="L,D-transpeptidase catalytic domain-like"/>
    <property type="match status" value="1"/>
</dbReference>
<evidence type="ECO:0000256" key="10">
    <source>
        <dbReference type="SAM" id="MobiDB-lite"/>
    </source>
</evidence>
<keyword evidence="11" id="KW-0732">Signal</keyword>
<dbReference type="UniPathway" id="UPA00219"/>
<evidence type="ECO:0000256" key="8">
    <source>
        <dbReference type="ARBA" id="ARBA00023316"/>
    </source>
</evidence>
<evidence type="ECO:0000256" key="11">
    <source>
        <dbReference type="SAM" id="SignalP"/>
    </source>
</evidence>
<sequence length="205" mass="22392">MRRLLLLVCALLAACAKPPKPAAPAPDVPHAQVEPLPARPSPGQPWIRVGVKSQRLTLVGADGQDRASYTVSTASRGVGEQNGSLQTPRGWHRVCDKIGDGIAPDTIIYRREVTPWRYTPALHAEYPDKDWILTRILWLCGLEPGRNAGGEVDSYERAIYIHGAGSHVRWGTPTSRGCVRMKSADVIELFDTVPLGTEVLIDENA</sequence>
<dbReference type="InterPro" id="IPR050979">
    <property type="entry name" value="LD-transpeptidase"/>
</dbReference>
<evidence type="ECO:0000256" key="1">
    <source>
        <dbReference type="ARBA" id="ARBA00004752"/>
    </source>
</evidence>
<evidence type="ECO:0000256" key="9">
    <source>
        <dbReference type="PROSITE-ProRule" id="PRU01373"/>
    </source>
</evidence>
<dbReference type="GO" id="GO:0008360">
    <property type="term" value="P:regulation of cell shape"/>
    <property type="evidence" value="ECO:0007669"/>
    <property type="project" value="UniProtKB-UniRule"/>
</dbReference>
<dbReference type="InterPro" id="IPR005490">
    <property type="entry name" value="LD_TPept_cat_dom"/>
</dbReference>
<feature type="domain" description="L,D-TPase catalytic" evidence="12">
    <location>
        <begin position="45"/>
        <end position="202"/>
    </location>
</feature>
<dbReference type="GO" id="GO:0071555">
    <property type="term" value="P:cell wall organization"/>
    <property type="evidence" value="ECO:0007669"/>
    <property type="project" value="UniProtKB-UniRule"/>
</dbReference>
<dbReference type="PROSITE" id="PS51257">
    <property type="entry name" value="PROKAR_LIPOPROTEIN"/>
    <property type="match status" value="1"/>
</dbReference>
<dbReference type="GO" id="GO:0018104">
    <property type="term" value="P:peptidoglycan-protein cross-linking"/>
    <property type="evidence" value="ECO:0007669"/>
    <property type="project" value="TreeGrafter"/>
</dbReference>
<dbReference type="Proteomes" id="UP000308891">
    <property type="component" value="Unassembled WGS sequence"/>
</dbReference>
<feature type="signal peptide" evidence="11">
    <location>
        <begin position="1"/>
        <end position="22"/>
    </location>
</feature>
<dbReference type="AlphaFoldDB" id="A0A4T0V0K0"/>
<evidence type="ECO:0000256" key="2">
    <source>
        <dbReference type="ARBA" id="ARBA00005992"/>
    </source>
</evidence>
<evidence type="ECO:0000259" key="12">
    <source>
        <dbReference type="PROSITE" id="PS52029"/>
    </source>
</evidence>
<dbReference type="PROSITE" id="PS52029">
    <property type="entry name" value="LD_TPASE"/>
    <property type="match status" value="1"/>
</dbReference>
<keyword evidence="4" id="KW-0808">Transferase</keyword>
<evidence type="ECO:0000313" key="14">
    <source>
        <dbReference type="Proteomes" id="UP000308891"/>
    </source>
</evidence>
<gene>
    <name evidence="13" type="ORF">E5K04_05600</name>
</gene>
<organism evidence="13 14">
    <name type="scientific">Crenobacter intestini</name>
    <dbReference type="NCBI Taxonomy" id="2563443"/>
    <lineage>
        <taxon>Bacteria</taxon>
        <taxon>Pseudomonadati</taxon>
        <taxon>Pseudomonadota</taxon>
        <taxon>Betaproteobacteria</taxon>
        <taxon>Neisseriales</taxon>
        <taxon>Neisseriaceae</taxon>
        <taxon>Crenobacter</taxon>
    </lineage>
</organism>
<evidence type="ECO:0000313" key="13">
    <source>
        <dbReference type="EMBL" id="TIC84646.1"/>
    </source>
</evidence>
<evidence type="ECO:0000256" key="3">
    <source>
        <dbReference type="ARBA" id="ARBA00022676"/>
    </source>
</evidence>
<dbReference type="GO" id="GO:0016757">
    <property type="term" value="F:glycosyltransferase activity"/>
    <property type="evidence" value="ECO:0007669"/>
    <property type="project" value="UniProtKB-KW"/>
</dbReference>
<accession>A0A4T0V0K0</accession>
<keyword evidence="3" id="KW-0328">Glycosyltransferase</keyword>
<feature type="active site" description="Proton donor/acceptor" evidence="9">
    <location>
        <position position="162"/>
    </location>
</feature>
<dbReference type="PANTHER" id="PTHR30582:SF24">
    <property type="entry name" value="L,D-TRANSPEPTIDASE ERFK_SRFK-RELATED"/>
    <property type="match status" value="1"/>
</dbReference>
<dbReference type="SUPFAM" id="SSF141523">
    <property type="entry name" value="L,D-transpeptidase catalytic domain-like"/>
    <property type="match status" value="1"/>
</dbReference>
<feature type="active site" description="Nucleophile" evidence="9">
    <location>
        <position position="178"/>
    </location>
</feature>
<dbReference type="InterPro" id="IPR038063">
    <property type="entry name" value="Transpep_catalytic_dom"/>
</dbReference>
<protein>
    <submittedName>
        <fullName evidence="13">L,D-transpeptidase</fullName>
    </submittedName>
</protein>
<keyword evidence="5" id="KW-0378">Hydrolase</keyword>